<dbReference type="Proteomes" id="UP000784294">
    <property type="component" value="Unassembled WGS sequence"/>
</dbReference>
<organism evidence="1 2">
    <name type="scientific">Protopolystoma xenopodis</name>
    <dbReference type="NCBI Taxonomy" id="117903"/>
    <lineage>
        <taxon>Eukaryota</taxon>
        <taxon>Metazoa</taxon>
        <taxon>Spiralia</taxon>
        <taxon>Lophotrochozoa</taxon>
        <taxon>Platyhelminthes</taxon>
        <taxon>Monogenea</taxon>
        <taxon>Polyopisthocotylea</taxon>
        <taxon>Polystomatidea</taxon>
        <taxon>Polystomatidae</taxon>
        <taxon>Protopolystoma</taxon>
    </lineage>
</organism>
<evidence type="ECO:0000313" key="2">
    <source>
        <dbReference type="Proteomes" id="UP000784294"/>
    </source>
</evidence>
<gene>
    <name evidence="1" type="ORF">PXEA_LOCUS25244</name>
</gene>
<reference evidence="1" key="1">
    <citation type="submission" date="2018-11" db="EMBL/GenBank/DDBJ databases">
        <authorList>
            <consortium name="Pathogen Informatics"/>
        </authorList>
    </citation>
    <scope>NUCLEOTIDE SEQUENCE</scope>
</reference>
<comment type="caution">
    <text evidence="1">The sequence shown here is derived from an EMBL/GenBank/DDBJ whole genome shotgun (WGS) entry which is preliminary data.</text>
</comment>
<protein>
    <submittedName>
        <fullName evidence="1">Uncharacterized protein</fullName>
    </submittedName>
</protein>
<proteinExistence type="predicted"/>
<sequence>MARTLQTESTNSTTQLLILPLQACYQGPMDTLFARVIVYSPGLHF</sequence>
<dbReference type="AlphaFoldDB" id="A0A448X9T5"/>
<accession>A0A448X9T5</accession>
<name>A0A448X9T5_9PLAT</name>
<evidence type="ECO:0000313" key="1">
    <source>
        <dbReference type="EMBL" id="VEL31804.1"/>
    </source>
</evidence>
<dbReference type="EMBL" id="CAAALY010126725">
    <property type="protein sequence ID" value="VEL31804.1"/>
    <property type="molecule type" value="Genomic_DNA"/>
</dbReference>
<keyword evidence="2" id="KW-1185">Reference proteome</keyword>